<gene>
    <name evidence="1" type="ORF">Q5I04_03760</name>
    <name evidence="2" type="ORF">Q5I06_04245</name>
</gene>
<dbReference type="EMBL" id="JAUPEV010000004">
    <property type="protein sequence ID" value="MDO7253025.1"/>
    <property type="molecule type" value="Genomic_DNA"/>
</dbReference>
<name>A0AA90TBP6_9HELI</name>
<sequence length="66" mass="7925">MDFEYKLMMFGFSALCEDMEEVQQRLRQIPIERALAETIEQCYLIDLKSGEKFDITYNEKGFYIKN</sequence>
<protein>
    <submittedName>
        <fullName evidence="2">Uncharacterized protein</fullName>
    </submittedName>
</protein>
<comment type="caution">
    <text evidence="2">The sequence shown here is derived from an EMBL/GenBank/DDBJ whole genome shotgun (WGS) entry which is preliminary data.</text>
</comment>
<organism evidence="2 3">
    <name type="scientific">Helicobacter cappadocius</name>
    <dbReference type="NCBI Taxonomy" id="3063998"/>
    <lineage>
        <taxon>Bacteria</taxon>
        <taxon>Pseudomonadati</taxon>
        <taxon>Campylobacterota</taxon>
        <taxon>Epsilonproteobacteria</taxon>
        <taxon>Campylobacterales</taxon>
        <taxon>Helicobacteraceae</taxon>
        <taxon>Helicobacter</taxon>
    </lineage>
</organism>
<reference evidence="1" key="2">
    <citation type="submission" date="2023-07" db="EMBL/GenBank/DDBJ databases">
        <authorList>
            <person name="Aydin F."/>
            <person name="Tarhane S."/>
            <person name="Saticioglu I.B."/>
            <person name="Karakaya E."/>
            <person name="Abay S."/>
            <person name="Guran O."/>
            <person name="Bozkurt E."/>
            <person name="Uzum N."/>
            <person name="Olgun K."/>
            <person name="Jablonski D."/>
        </authorList>
    </citation>
    <scope>NUCLEOTIDE SEQUENCE</scope>
    <source>
        <strain evidence="1">Faydin-H75</strain>
    </source>
</reference>
<reference evidence="2 4" key="1">
    <citation type="submission" date="2023-07" db="EMBL/GenBank/DDBJ databases">
        <title>Unpublished Manusciprt.</title>
        <authorList>
            <person name="Aydin F."/>
            <person name="Tarhane S."/>
            <person name="Saticioglu I.B."/>
            <person name="Karakaya E."/>
            <person name="Abay S."/>
            <person name="Guran O."/>
            <person name="Bozkurt E."/>
            <person name="Uzum N."/>
            <person name="Olgun K."/>
            <person name="Jablonski D."/>
        </authorList>
    </citation>
    <scope>NUCLEOTIDE SEQUENCE</scope>
    <source>
        <strain evidence="4">faydin-H75</strain>
        <strain evidence="2">Faydin-H76</strain>
    </source>
</reference>
<keyword evidence="4" id="KW-1185">Reference proteome</keyword>
<accession>A0AA90TBP6</accession>
<evidence type="ECO:0000313" key="4">
    <source>
        <dbReference type="Proteomes" id="UP001240777"/>
    </source>
</evidence>
<evidence type="ECO:0000313" key="1">
    <source>
        <dbReference type="EMBL" id="MDO7253025.1"/>
    </source>
</evidence>
<reference evidence="1 3" key="3">
    <citation type="journal article" date="2024" name="Syst. Appl. Microbiol.">
        <title>Helicobacter cappadocius sp. nov., from lizards: The first psychrotrophic Helicobacter species.</title>
        <authorList>
            <person name="Aydin F."/>
            <person name="Tarhane S."/>
            <person name="Karakaya E."/>
            <person name="Abay S."/>
            <person name="Kayman T."/>
            <person name="Guran O."/>
            <person name="Bozkurt E."/>
            <person name="Uzum N."/>
            <person name="Avci A."/>
            <person name="Olgun K."/>
            <person name="Jablonski D."/>
            <person name="Guran C."/>
            <person name="Burcin Saticioglu I."/>
        </authorList>
    </citation>
    <scope>NUCLEOTIDE SEQUENCE [LARGE SCALE GENOMIC DNA]</scope>
    <source>
        <strain evidence="1">Faydin-H75</strain>
        <strain evidence="3">faydin-H76</strain>
    </source>
</reference>
<dbReference type="RefSeq" id="WP_305516865.1">
    <property type="nucleotide sequence ID" value="NZ_JAUPEV010000004.1"/>
</dbReference>
<dbReference type="Proteomes" id="UP001240777">
    <property type="component" value="Unassembled WGS sequence"/>
</dbReference>
<dbReference type="AlphaFoldDB" id="A0AA90TBP6"/>
<dbReference type="EMBL" id="JAUYZK010000005">
    <property type="protein sequence ID" value="MDP2538986.1"/>
    <property type="molecule type" value="Genomic_DNA"/>
</dbReference>
<dbReference type="Proteomes" id="UP001177258">
    <property type="component" value="Unassembled WGS sequence"/>
</dbReference>
<evidence type="ECO:0000313" key="3">
    <source>
        <dbReference type="Proteomes" id="UP001177258"/>
    </source>
</evidence>
<evidence type="ECO:0000313" key="2">
    <source>
        <dbReference type="EMBL" id="MDP2538986.1"/>
    </source>
</evidence>
<proteinExistence type="predicted"/>